<sequence length="86" mass="9780">MEDPQETKDEELREDEAMAQMPDEADEDVPVDEETHGNRAQEKIGNRGTKKQETQEEAKKSITGTEAHHDPRNEHPDSGPAPLKRY</sequence>
<dbReference type="Proteomes" id="UP000183898">
    <property type="component" value="Unassembled WGS sequence"/>
</dbReference>
<protein>
    <submittedName>
        <fullName evidence="2">Uncharacterized protein</fullName>
    </submittedName>
</protein>
<evidence type="ECO:0000256" key="1">
    <source>
        <dbReference type="SAM" id="MobiDB-lite"/>
    </source>
</evidence>
<name>A0A1H8AS61_9PROT</name>
<proteinExistence type="predicted"/>
<feature type="compositionally biased region" description="Acidic residues" evidence="1">
    <location>
        <begin position="23"/>
        <end position="32"/>
    </location>
</feature>
<evidence type="ECO:0000313" key="3">
    <source>
        <dbReference type="Proteomes" id="UP000183898"/>
    </source>
</evidence>
<feature type="compositionally biased region" description="Basic and acidic residues" evidence="1">
    <location>
        <begin position="1"/>
        <end position="11"/>
    </location>
</feature>
<evidence type="ECO:0000313" key="2">
    <source>
        <dbReference type="EMBL" id="SEM73562.1"/>
    </source>
</evidence>
<dbReference type="RefSeq" id="WP_074743579.1">
    <property type="nucleotide sequence ID" value="NZ_FOCT01000001.1"/>
</dbReference>
<reference evidence="2 3" key="1">
    <citation type="submission" date="2016-10" db="EMBL/GenBank/DDBJ databases">
        <authorList>
            <person name="de Groot N.N."/>
        </authorList>
    </citation>
    <scope>NUCLEOTIDE SEQUENCE [LARGE SCALE GENOMIC DNA]</scope>
    <source>
        <strain evidence="2 3">Nl18</strain>
    </source>
</reference>
<feature type="compositionally biased region" description="Basic and acidic residues" evidence="1">
    <location>
        <begin position="33"/>
        <end position="77"/>
    </location>
</feature>
<dbReference type="AlphaFoldDB" id="A0A1H8AS61"/>
<dbReference type="EMBL" id="FOCT01000001">
    <property type="protein sequence ID" value="SEM73562.1"/>
    <property type="molecule type" value="Genomic_DNA"/>
</dbReference>
<accession>A0A1H8AS61</accession>
<feature type="region of interest" description="Disordered" evidence="1">
    <location>
        <begin position="1"/>
        <end position="86"/>
    </location>
</feature>
<gene>
    <name evidence="2" type="ORF">SAMN05216404_10113</name>
</gene>
<organism evidence="2 3">
    <name type="scientific">Nitrosospira multiformis</name>
    <dbReference type="NCBI Taxonomy" id="1231"/>
    <lineage>
        <taxon>Bacteria</taxon>
        <taxon>Pseudomonadati</taxon>
        <taxon>Pseudomonadota</taxon>
        <taxon>Betaproteobacteria</taxon>
        <taxon>Nitrosomonadales</taxon>
        <taxon>Nitrosomonadaceae</taxon>
        <taxon>Nitrosospira</taxon>
    </lineage>
</organism>